<sequence length="328" mass="35608">MQGTTYLGQPIGPVAAPRNPDDSVDLAEKTDTPAPAAAQRQKPQAQAKFRKQKVQGSDSGSSSSAQAPEPAHSALLQLAHERLSGFKRPPEARVASLGDLIAVGESLRKDTSTLEIYRNEASDPLEAGNQMRLSLDSWFGSAGRWEAMQGKLHALQGADGKGPAEELLRKFGEERIQPLKQLHAQIDALELDRVKTFSYPRLKHVAHLMKADGQGQGLKIGAPVKLRSKSDPDEHRGTVFEVKLTPGKLTNGQPAPPLYVHLHTKEPVTAEACRTIAFGDLDAIHVKNAEQHGKGRTWEVLNNALDSVHRGPFDAAALKLLQEHMGRS</sequence>
<dbReference type="Proteomes" id="UP000248856">
    <property type="component" value="Unassembled WGS sequence"/>
</dbReference>
<dbReference type="EMBL" id="QLTA01000082">
    <property type="protein sequence ID" value="RAR72640.1"/>
    <property type="molecule type" value="Genomic_DNA"/>
</dbReference>
<evidence type="ECO:0000313" key="3">
    <source>
        <dbReference type="Proteomes" id="UP000248856"/>
    </source>
</evidence>
<gene>
    <name evidence="2" type="ORF">AX018_10822</name>
</gene>
<protein>
    <submittedName>
        <fullName evidence="2">Uncharacterized protein</fullName>
    </submittedName>
</protein>
<name>A0A328YG89_9BURK</name>
<comment type="caution">
    <text evidence="2">The sequence shown here is derived from an EMBL/GenBank/DDBJ whole genome shotgun (WGS) entry which is preliminary data.</text>
</comment>
<proteinExistence type="predicted"/>
<feature type="compositionally biased region" description="Low complexity" evidence="1">
    <location>
        <begin position="33"/>
        <end position="47"/>
    </location>
</feature>
<reference evidence="2 3" key="1">
    <citation type="submission" date="2018-06" db="EMBL/GenBank/DDBJ databases">
        <title>Genomic Encyclopedia of Archaeal and Bacterial Type Strains, Phase II (KMG-II): from individual species to whole genera.</title>
        <authorList>
            <person name="Goeker M."/>
        </authorList>
    </citation>
    <scope>NUCLEOTIDE SEQUENCE [LARGE SCALE GENOMIC DNA]</scope>
    <source>
        <strain evidence="2 3">CFPB 3232</strain>
    </source>
</reference>
<keyword evidence="3" id="KW-1185">Reference proteome</keyword>
<feature type="region of interest" description="Disordered" evidence="1">
    <location>
        <begin position="1"/>
        <end position="72"/>
    </location>
</feature>
<organism evidence="2 3">
    <name type="scientific">Paracidovorax anthurii</name>
    <dbReference type="NCBI Taxonomy" id="78229"/>
    <lineage>
        <taxon>Bacteria</taxon>
        <taxon>Pseudomonadati</taxon>
        <taxon>Pseudomonadota</taxon>
        <taxon>Betaproteobacteria</taxon>
        <taxon>Burkholderiales</taxon>
        <taxon>Comamonadaceae</taxon>
        <taxon>Paracidovorax</taxon>
    </lineage>
</organism>
<evidence type="ECO:0000256" key="1">
    <source>
        <dbReference type="SAM" id="MobiDB-lite"/>
    </source>
</evidence>
<dbReference type="AlphaFoldDB" id="A0A328YG89"/>
<evidence type="ECO:0000313" key="2">
    <source>
        <dbReference type="EMBL" id="RAR72640.1"/>
    </source>
</evidence>
<accession>A0A328YG89</accession>